<name>A0AAN8F905_9EURO</name>
<proteinExistence type="predicted"/>
<evidence type="ECO:0000313" key="2">
    <source>
        <dbReference type="EMBL" id="KAK5953576.1"/>
    </source>
</evidence>
<dbReference type="Proteomes" id="UP001316803">
    <property type="component" value="Unassembled WGS sequence"/>
</dbReference>
<feature type="signal peptide" evidence="1">
    <location>
        <begin position="1"/>
        <end position="20"/>
    </location>
</feature>
<gene>
    <name evidence="2" type="ORF">OHC33_005520</name>
</gene>
<organism evidence="2 3">
    <name type="scientific">Knufia fluminis</name>
    <dbReference type="NCBI Taxonomy" id="191047"/>
    <lineage>
        <taxon>Eukaryota</taxon>
        <taxon>Fungi</taxon>
        <taxon>Dikarya</taxon>
        <taxon>Ascomycota</taxon>
        <taxon>Pezizomycotina</taxon>
        <taxon>Eurotiomycetes</taxon>
        <taxon>Chaetothyriomycetidae</taxon>
        <taxon>Chaetothyriales</taxon>
        <taxon>Trichomeriaceae</taxon>
        <taxon>Knufia</taxon>
    </lineage>
</organism>
<reference evidence="2 3" key="1">
    <citation type="submission" date="2022-12" db="EMBL/GenBank/DDBJ databases">
        <title>Genomic features and morphological characterization of a novel Knufia sp. strain isolated from spacecraft assembly facility.</title>
        <authorList>
            <person name="Teixeira M."/>
            <person name="Chander A.M."/>
            <person name="Stajich J.E."/>
            <person name="Venkateswaran K."/>
        </authorList>
    </citation>
    <scope>NUCLEOTIDE SEQUENCE [LARGE SCALE GENOMIC DNA]</scope>
    <source>
        <strain evidence="2 3">FJI-L2-BK-P2</strain>
    </source>
</reference>
<keyword evidence="1" id="KW-0732">Signal</keyword>
<feature type="chain" id="PRO_5042967330" evidence="1">
    <location>
        <begin position="21"/>
        <end position="68"/>
    </location>
</feature>
<protein>
    <submittedName>
        <fullName evidence="2">Uncharacterized protein</fullName>
    </submittedName>
</protein>
<keyword evidence="3" id="KW-1185">Reference proteome</keyword>
<accession>A0AAN8F905</accession>
<evidence type="ECO:0000256" key="1">
    <source>
        <dbReference type="SAM" id="SignalP"/>
    </source>
</evidence>
<dbReference type="EMBL" id="JAKLMC020000011">
    <property type="protein sequence ID" value="KAK5953576.1"/>
    <property type="molecule type" value="Genomic_DNA"/>
</dbReference>
<feature type="non-terminal residue" evidence="2">
    <location>
        <position position="68"/>
    </location>
</feature>
<comment type="caution">
    <text evidence="2">The sequence shown here is derived from an EMBL/GenBank/DDBJ whole genome shotgun (WGS) entry which is preliminary data.</text>
</comment>
<sequence>MRPGAPLLFLATVLSTGVLSAPTIEPAQLRWCNEKDQRFDLTGKCIDEKMGFDTCYLIPDSNAKGDRG</sequence>
<evidence type="ECO:0000313" key="3">
    <source>
        <dbReference type="Proteomes" id="UP001316803"/>
    </source>
</evidence>
<dbReference type="AlphaFoldDB" id="A0AAN8F905"/>